<dbReference type="OrthoDB" id="10068954at2759"/>
<reference evidence="3" key="1">
    <citation type="submission" date="2025-08" db="UniProtKB">
        <authorList>
            <consortium name="RefSeq"/>
        </authorList>
    </citation>
    <scope>IDENTIFICATION</scope>
    <source>
        <tissue evidence="3">Whole organism</tissue>
    </source>
</reference>
<keyword evidence="2" id="KW-1185">Reference proteome</keyword>
<dbReference type="PANTHER" id="PTHR17571:SF34">
    <property type="entry name" value="ACROSOMAL PROTEIN SP-10"/>
    <property type="match status" value="1"/>
</dbReference>
<proteinExistence type="predicted"/>
<sequence>MSKKLLDMPYFSQNIFFIVICLCSLCGRSNVETKSATENAPKLDWTPWASRIKNFSAELGDLLQPGRTRLNMKNSSVVSTYTSTIINKSKKLSEDIQELLETEASAVQHASDALLLMNLLDFYAGLYLYRFSRLFEVYNLMLAEVEAFQELSFNGKQTHPYFHVANAFRRHFLSEERKLREFLRKVLTATADYVVFPSAFEEGTNRRLNDLIRLLNITSPVQKMDVERSYYIKPSNSLGFCLSALETDDEQVKLITRRFWHPVPSSLQDTCCASQLQWTTEYSNDNVSDAVNSCLKFRFVISAGEGRPRQTLRTRLLGRELVLATSSSGDAVLMPTRVAGAHAAVKCIALSGGDSLILHWSAGHARYLSVQPLPAGALVAANINASEELSNTTLSKSIHSNGALSSEQLSNGALSSEQLSNGALSSEQLSNGALSSEQLSNEALSSEQLSNGALSSEQFSNGAFSSEQLSNGALSSKQLSNRALSSEQLSNEVLSSEKEVSSHRRQAKSVVAQISTTTFILPRNTRSDPTLAEPSKSDFGQEQHNRVVFSKQYAGLFSCWVLDEVP</sequence>
<dbReference type="SUPFAM" id="SSF141571">
    <property type="entry name" value="Pentapeptide repeat-like"/>
    <property type="match status" value="1"/>
</dbReference>
<dbReference type="InterPro" id="IPR052671">
    <property type="entry name" value="Acrosomal_SP-10-like"/>
</dbReference>
<dbReference type="GeneID" id="108664880"/>
<accession>A0A8B7MZQ4</accession>
<dbReference type="Proteomes" id="UP000694843">
    <property type="component" value="Unplaced"/>
</dbReference>
<name>A0A8B7MZQ4_HYAAZ</name>
<organism evidence="2 3">
    <name type="scientific">Hyalella azteca</name>
    <name type="common">Amphipod</name>
    <dbReference type="NCBI Taxonomy" id="294128"/>
    <lineage>
        <taxon>Eukaryota</taxon>
        <taxon>Metazoa</taxon>
        <taxon>Ecdysozoa</taxon>
        <taxon>Arthropoda</taxon>
        <taxon>Crustacea</taxon>
        <taxon>Multicrustacea</taxon>
        <taxon>Malacostraca</taxon>
        <taxon>Eumalacostraca</taxon>
        <taxon>Peracarida</taxon>
        <taxon>Amphipoda</taxon>
        <taxon>Senticaudata</taxon>
        <taxon>Talitrida</taxon>
        <taxon>Talitroidea</taxon>
        <taxon>Hyalellidae</taxon>
        <taxon>Hyalella</taxon>
    </lineage>
</organism>
<evidence type="ECO:0000313" key="2">
    <source>
        <dbReference type="Proteomes" id="UP000694843"/>
    </source>
</evidence>
<feature type="region of interest" description="Disordered" evidence="1">
    <location>
        <begin position="416"/>
        <end position="452"/>
    </location>
</feature>
<dbReference type="RefSeq" id="XP_018007062.2">
    <property type="nucleotide sequence ID" value="XM_018151573.2"/>
</dbReference>
<protein>
    <submittedName>
        <fullName evidence="3">Uncharacterized protein LOC108664880</fullName>
    </submittedName>
</protein>
<dbReference type="PANTHER" id="PTHR17571">
    <property type="entry name" value="URINARY PROTEIN RUP /ACROSOMAL PROTEIN SP-10"/>
    <property type="match status" value="1"/>
</dbReference>
<evidence type="ECO:0000313" key="3">
    <source>
        <dbReference type="RefSeq" id="XP_018007062.2"/>
    </source>
</evidence>
<gene>
    <name evidence="3" type="primary">LOC108664880</name>
</gene>
<evidence type="ECO:0000256" key="1">
    <source>
        <dbReference type="SAM" id="MobiDB-lite"/>
    </source>
</evidence>
<dbReference type="KEGG" id="hazt:108664880"/>
<dbReference type="AlphaFoldDB" id="A0A8B7MZQ4"/>